<reference evidence="2 3" key="1">
    <citation type="submission" date="2016-10" db="EMBL/GenBank/DDBJ databases">
        <authorList>
            <person name="de Groot N.N."/>
        </authorList>
    </citation>
    <scope>NUCLEOTIDE SEQUENCE [LARGE SCALE GENOMIC DNA]</scope>
    <source>
        <strain evidence="2 3">R-24608</strain>
    </source>
</reference>
<evidence type="ECO:0000313" key="3">
    <source>
        <dbReference type="Proteomes" id="UP000183656"/>
    </source>
</evidence>
<evidence type="ECO:0000256" key="1">
    <source>
        <dbReference type="SAM" id="SignalP"/>
    </source>
</evidence>
<organism evidence="2 3">
    <name type="scientific">Paenacidovorax caeni</name>
    <dbReference type="NCBI Taxonomy" id="343013"/>
    <lineage>
        <taxon>Bacteria</taxon>
        <taxon>Pseudomonadati</taxon>
        <taxon>Pseudomonadota</taxon>
        <taxon>Betaproteobacteria</taxon>
        <taxon>Burkholderiales</taxon>
        <taxon>Comamonadaceae</taxon>
        <taxon>Paenacidovorax</taxon>
    </lineage>
</organism>
<dbReference type="InterPro" id="IPR036182">
    <property type="entry name" value="PCuAC_sf"/>
</dbReference>
<keyword evidence="3" id="KW-1185">Reference proteome</keyword>
<name>A0A1I7H4F1_9BURK</name>
<dbReference type="PANTHER" id="PTHR36302">
    <property type="entry name" value="BLR7088 PROTEIN"/>
    <property type="match status" value="1"/>
</dbReference>
<dbReference type="SUPFAM" id="SSF110087">
    <property type="entry name" value="DR1885-like metal-binding protein"/>
    <property type="match status" value="1"/>
</dbReference>
<dbReference type="Pfam" id="PF04314">
    <property type="entry name" value="PCuAC"/>
    <property type="match status" value="1"/>
</dbReference>
<dbReference type="EMBL" id="FPBX01000008">
    <property type="protein sequence ID" value="SFU55406.1"/>
    <property type="molecule type" value="Genomic_DNA"/>
</dbReference>
<sequence length="157" mass="16740">MKSLIRTLTLATALAAAGAAHAQVTVKDAWVRATVAQQKATGAFMRLESAQDTKLVGASSPLTATVEVHEMLMQDNVMKMREVPAIEVPAGKPVDLKPGGYHIMLMNLPQQVKAGDDIPLALVFEDKDGKRTTVNVQAPARALNPTPAPHDHGGHKH</sequence>
<dbReference type="STRING" id="343013.SAMN04489707_100872"/>
<feature type="chain" id="PRO_5010187758" description="Copper(I)-binding protein" evidence="1">
    <location>
        <begin position="23"/>
        <end position="157"/>
    </location>
</feature>
<dbReference type="OrthoDB" id="9796962at2"/>
<dbReference type="Proteomes" id="UP000183656">
    <property type="component" value="Unassembled WGS sequence"/>
</dbReference>
<dbReference type="RefSeq" id="WP_054255988.1">
    <property type="nucleotide sequence ID" value="NZ_CYIG01000012.1"/>
</dbReference>
<dbReference type="PANTHER" id="PTHR36302:SF1">
    <property type="entry name" value="COPPER CHAPERONE PCU(A)C"/>
    <property type="match status" value="1"/>
</dbReference>
<dbReference type="InterPro" id="IPR007410">
    <property type="entry name" value="LpqE-like"/>
</dbReference>
<evidence type="ECO:0000313" key="2">
    <source>
        <dbReference type="EMBL" id="SFU55406.1"/>
    </source>
</evidence>
<dbReference type="Gene3D" id="2.60.40.1890">
    <property type="entry name" value="PCu(A)C copper chaperone"/>
    <property type="match status" value="1"/>
</dbReference>
<accession>A0A1I7H4F1</accession>
<dbReference type="InterPro" id="IPR058248">
    <property type="entry name" value="Lxx211020-like"/>
</dbReference>
<feature type="signal peptide" evidence="1">
    <location>
        <begin position="1"/>
        <end position="22"/>
    </location>
</feature>
<protein>
    <recommendedName>
        <fullName evidence="4">Copper(I)-binding protein</fullName>
    </recommendedName>
</protein>
<keyword evidence="1" id="KW-0732">Signal</keyword>
<gene>
    <name evidence="2" type="ORF">SAMN04489707_100872</name>
</gene>
<proteinExistence type="predicted"/>
<dbReference type="AlphaFoldDB" id="A0A1I7H4F1"/>
<evidence type="ECO:0008006" key="4">
    <source>
        <dbReference type="Google" id="ProtNLM"/>
    </source>
</evidence>